<dbReference type="Gene3D" id="3.50.50.60">
    <property type="entry name" value="FAD/NAD(P)-binding domain"/>
    <property type="match status" value="1"/>
</dbReference>
<evidence type="ECO:0000259" key="6">
    <source>
        <dbReference type="PROSITE" id="PS00623"/>
    </source>
</evidence>
<keyword evidence="3 4" id="KW-0274">FAD</keyword>
<evidence type="ECO:0000256" key="4">
    <source>
        <dbReference type="RuleBase" id="RU003968"/>
    </source>
</evidence>
<evidence type="ECO:0000313" key="8">
    <source>
        <dbReference type="EMBL" id="KAJ3657979.1"/>
    </source>
</evidence>
<comment type="cofactor">
    <cofactor evidence="3">
        <name>FAD</name>
        <dbReference type="ChEBI" id="CHEBI:57692"/>
    </cofactor>
</comment>
<dbReference type="InterPro" id="IPR012132">
    <property type="entry name" value="GMC_OxRdtase"/>
</dbReference>
<reference evidence="8" key="1">
    <citation type="journal article" date="2023" name="G3 (Bethesda)">
        <title>Whole genome assemblies of Zophobas morio and Tenebrio molitor.</title>
        <authorList>
            <person name="Kaur S."/>
            <person name="Stinson S.A."/>
            <person name="diCenzo G.C."/>
        </authorList>
    </citation>
    <scope>NUCLEOTIDE SEQUENCE</scope>
    <source>
        <strain evidence="8">QUZm001</strain>
    </source>
</reference>
<dbReference type="Proteomes" id="UP001168821">
    <property type="component" value="Unassembled WGS sequence"/>
</dbReference>
<dbReference type="Gene3D" id="3.30.560.10">
    <property type="entry name" value="Glucose Oxidase, domain 3"/>
    <property type="match status" value="1"/>
</dbReference>
<dbReference type="AlphaFoldDB" id="A0AA38IMW3"/>
<dbReference type="PROSITE" id="PS00623">
    <property type="entry name" value="GMC_OXRED_1"/>
    <property type="match status" value="1"/>
</dbReference>
<proteinExistence type="inferred from homology"/>
<dbReference type="EMBL" id="JALNTZ010000003">
    <property type="protein sequence ID" value="KAJ3657979.1"/>
    <property type="molecule type" value="Genomic_DNA"/>
</dbReference>
<dbReference type="InterPro" id="IPR036188">
    <property type="entry name" value="FAD/NAD-bd_sf"/>
</dbReference>
<dbReference type="PROSITE" id="PS00624">
    <property type="entry name" value="GMC_OXRED_2"/>
    <property type="match status" value="1"/>
</dbReference>
<dbReference type="GO" id="GO:0050660">
    <property type="term" value="F:flavin adenine dinucleotide binding"/>
    <property type="evidence" value="ECO:0007669"/>
    <property type="project" value="InterPro"/>
</dbReference>
<evidence type="ECO:0000259" key="7">
    <source>
        <dbReference type="PROSITE" id="PS00624"/>
    </source>
</evidence>
<name>A0AA38IMW3_9CUCU</name>
<evidence type="ECO:0000256" key="3">
    <source>
        <dbReference type="PIRSR" id="PIRSR000137-2"/>
    </source>
</evidence>
<dbReference type="InterPro" id="IPR007867">
    <property type="entry name" value="GMC_OxRtase_C"/>
</dbReference>
<sequence>MNFLLTTSLYLLTVNLISCSITTQYYQRLINQQTTEALGYKLPTNNNEFKQGVESENIQEYGEFDFVIVGAGSAGSVLSTRLSEINDFTILLLEAGGEEDDFNKIPELLLYNHFSEKNWGYYTIPQKHSCLGMNNRQCNVPRGKLLGGSSSINAMMYSRGNCKDYDRWSQLGIRGWSCKDVLPYFIKSENSQIHGDENYHGKGGFWNVEYPGPDSPLFRDFVNGNVELKQPIVDYNGKNQIGASHMQSNIKHGKRQSLATSFLDNSRQRSNLKILTKTLVTKVVIDPQSKKAKGVEFVTRNKKFHVRATKEVIVSAGAINTPQLLMLSGVGPKDDLRKLEIPLIADLPVGKNLIEHPLLPLTVRSDYTAPKIGTNKLIQQYLNGFGTLTKGADVEGVVFIQTKNDSNEVPTTEILFAAPPHMDTSMYQREFNYNKDITSNLLDKIDPQKDIFFYAILLHEKSRGRVFLNSSSPIDFPNIDLNMFAEQEDVETLIEGVDYVQNLLKTDAFKKINATLLEVPICTNFKTNSKEYLECLIRTLTSTTFHPSGTAAMGPNNGNFVVGDTLQVHGVGNLRVVDASIFPSSISGHLNAPTVMVAEKAADLIKKEHKVANTF</sequence>
<comment type="similarity">
    <text evidence="1 4">Belongs to the GMC oxidoreductase family.</text>
</comment>
<organism evidence="8 9">
    <name type="scientific">Zophobas morio</name>
    <dbReference type="NCBI Taxonomy" id="2755281"/>
    <lineage>
        <taxon>Eukaryota</taxon>
        <taxon>Metazoa</taxon>
        <taxon>Ecdysozoa</taxon>
        <taxon>Arthropoda</taxon>
        <taxon>Hexapoda</taxon>
        <taxon>Insecta</taxon>
        <taxon>Pterygota</taxon>
        <taxon>Neoptera</taxon>
        <taxon>Endopterygota</taxon>
        <taxon>Coleoptera</taxon>
        <taxon>Polyphaga</taxon>
        <taxon>Cucujiformia</taxon>
        <taxon>Tenebrionidae</taxon>
        <taxon>Zophobas</taxon>
    </lineage>
</organism>
<evidence type="ECO:0000313" key="9">
    <source>
        <dbReference type="Proteomes" id="UP001168821"/>
    </source>
</evidence>
<dbReference type="SUPFAM" id="SSF54373">
    <property type="entry name" value="FAD-linked reductases, C-terminal domain"/>
    <property type="match status" value="1"/>
</dbReference>
<evidence type="ECO:0000256" key="2">
    <source>
        <dbReference type="PIRSR" id="PIRSR000137-1"/>
    </source>
</evidence>
<feature type="domain" description="Glucose-methanol-choline oxidoreductase N-terminal" evidence="6">
    <location>
        <begin position="143"/>
        <end position="166"/>
    </location>
</feature>
<dbReference type="PANTHER" id="PTHR11552:SF158">
    <property type="entry name" value="GH23626P-RELATED"/>
    <property type="match status" value="1"/>
</dbReference>
<feature type="active site" description="Proton acceptor" evidence="2">
    <location>
        <position position="589"/>
    </location>
</feature>
<evidence type="ECO:0000256" key="1">
    <source>
        <dbReference type="ARBA" id="ARBA00010790"/>
    </source>
</evidence>
<dbReference type="Pfam" id="PF05199">
    <property type="entry name" value="GMC_oxred_C"/>
    <property type="match status" value="1"/>
</dbReference>
<dbReference type="InterPro" id="IPR000172">
    <property type="entry name" value="GMC_OxRdtase_N"/>
</dbReference>
<dbReference type="PANTHER" id="PTHR11552">
    <property type="entry name" value="GLUCOSE-METHANOL-CHOLINE GMC OXIDOREDUCTASE"/>
    <property type="match status" value="1"/>
</dbReference>
<gene>
    <name evidence="8" type="ORF">Zmor_009751</name>
</gene>
<keyword evidence="5" id="KW-0732">Signal</keyword>
<dbReference type="GO" id="GO:0016614">
    <property type="term" value="F:oxidoreductase activity, acting on CH-OH group of donors"/>
    <property type="evidence" value="ECO:0007669"/>
    <property type="project" value="InterPro"/>
</dbReference>
<keyword evidence="9" id="KW-1185">Reference proteome</keyword>
<keyword evidence="4" id="KW-0285">Flavoprotein</keyword>
<accession>A0AA38IMW3</accession>
<feature type="chain" id="PRO_5041396577" description="Glucose-methanol-choline oxidoreductase N-terminal domain-containing protein" evidence="5">
    <location>
        <begin position="20"/>
        <end position="615"/>
    </location>
</feature>
<feature type="signal peptide" evidence="5">
    <location>
        <begin position="1"/>
        <end position="19"/>
    </location>
</feature>
<feature type="binding site" evidence="3">
    <location>
        <position position="280"/>
    </location>
    <ligand>
        <name>FAD</name>
        <dbReference type="ChEBI" id="CHEBI:57692"/>
    </ligand>
</feature>
<dbReference type="PIRSF" id="PIRSF000137">
    <property type="entry name" value="Alcohol_oxidase"/>
    <property type="match status" value="1"/>
</dbReference>
<protein>
    <recommendedName>
        <fullName evidence="6 7">Glucose-methanol-choline oxidoreductase N-terminal domain-containing protein</fullName>
    </recommendedName>
</protein>
<dbReference type="SUPFAM" id="SSF51905">
    <property type="entry name" value="FAD/NAD(P)-binding domain"/>
    <property type="match status" value="1"/>
</dbReference>
<feature type="domain" description="Glucose-methanol-choline oxidoreductase N-terminal" evidence="7">
    <location>
        <begin position="317"/>
        <end position="331"/>
    </location>
</feature>
<feature type="active site" description="Proton donor" evidence="2">
    <location>
        <position position="546"/>
    </location>
</feature>
<comment type="caution">
    <text evidence="8">The sequence shown here is derived from an EMBL/GenBank/DDBJ whole genome shotgun (WGS) entry which is preliminary data.</text>
</comment>
<evidence type="ECO:0000256" key="5">
    <source>
        <dbReference type="SAM" id="SignalP"/>
    </source>
</evidence>
<dbReference type="Pfam" id="PF00732">
    <property type="entry name" value="GMC_oxred_N"/>
    <property type="match status" value="1"/>
</dbReference>